<comment type="caution">
    <text evidence="1">The sequence shown here is derived from an EMBL/GenBank/DDBJ whole genome shotgun (WGS) entry which is preliminary data.</text>
</comment>
<evidence type="ECO:0000313" key="2">
    <source>
        <dbReference type="Proteomes" id="UP001140949"/>
    </source>
</evidence>
<organism evidence="1 2">
    <name type="scientific">Iris pallida</name>
    <name type="common">Sweet iris</name>
    <dbReference type="NCBI Taxonomy" id="29817"/>
    <lineage>
        <taxon>Eukaryota</taxon>
        <taxon>Viridiplantae</taxon>
        <taxon>Streptophyta</taxon>
        <taxon>Embryophyta</taxon>
        <taxon>Tracheophyta</taxon>
        <taxon>Spermatophyta</taxon>
        <taxon>Magnoliopsida</taxon>
        <taxon>Liliopsida</taxon>
        <taxon>Asparagales</taxon>
        <taxon>Iridaceae</taxon>
        <taxon>Iridoideae</taxon>
        <taxon>Irideae</taxon>
        <taxon>Iris</taxon>
    </lineage>
</organism>
<sequence length="42" mass="5023">MGSHLYLLLGFLPRRRTRMMTAAMYPFLNPRFLLLLRLLSQN</sequence>
<dbReference type="Proteomes" id="UP001140949">
    <property type="component" value="Unassembled WGS sequence"/>
</dbReference>
<reference evidence="1" key="2">
    <citation type="submission" date="2023-04" db="EMBL/GenBank/DDBJ databases">
        <authorList>
            <person name="Bruccoleri R.E."/>
            <person name="Oakeley E.J."/>
            <person name="Faust A.-M."/>
            <person name="Dessus-Babus S."/>
            <person name="Altorfer M."/>
            <person name="Burckhardt D."/>
            <person name="Oertli M."/>
            <person name="Naumann U."/>
            <person name="Petersen F."/>
            <person name="Wong J."/>
        </authorList>
    </citation>
    <scope>NUCLEOTIDE SEQUENCE</scope>
    <source>
        <strain evidence="1">GSM-AAB239-AS_SAM_17_03QT</strain>
        <tissue evidence="1">Leaf</tissue>
    </source>
</reference>
<evidence type="ECO:0000313" key="1">
    <source>
        <dbReference type="EMBL" id="KAJ6853838.1"/>
    </source>
</evidence>
<proteinExistence type="predicted"/>
<dbReference type="EMBL" id="JANAVB010000397">
    <property type="protein sequence ID" value="KAJ6853838.1"/>
    <property type="molecule type" value="Genomic_DNA"/>
</dbReference>
<keyword evidence="2" id="KW-1185">Reference proteome</keyword>
<protein>
    <submittedName>
        <fullName evidence="1">MAPK-interacting and spindle-stabilizing protein-like</fullName>
    </submittedName>
</protein>
<name>A0AAX6IL74_IRIPA</name>
<reference evidence="1" key="1">
    <citation type="journal article" date="2023" name="GigaByte">
        <title>Genome assembly of the bearded iris, Iris pallida Lam.</title>
        <authorList>
            <person name="Bruccoleri R.E."/>
            <person name="Oakeley E.J."/>
            <person name="Faust A.M.E."/>
            <person name="Altorfer M."/>
            <person name="Dessus-Babus S."/>
            <person name="Burckhardt D."/>
            <person name="Oertli M."/>
            <person name="Naumann U."/>
            <person name="Petersen F."/>
            <person name="Wong J."/>
        </authorList>
    </citation>
    <scope>NUCLEOTIDE SEQUENCE</scope>
    <source>
        <strain evidence="1">GSM-AAB239-AS_SAM_17_03QT</strain>
    </source>
</reference>
<accession>A0AAX6IL74</accession>
<gene>
    <name evidence="1" type="ORF">M6B38_113115</name>
</gene>
<dbReference type="AlphaFoldDB" id="A0AAX6IL74"/>